<feature type="transmembrane region" description="Helical" evidence="1">
    <location>
        <begin position="55"/>
        <end position="73"/>
    </location>
</feature>
<organism evidence="3 4">
    <name type="scientific">Microbacterium mitrae</name>
    <dbReference type="NCBI Taxonomy" id="664640"/>
    <lineage>
        <taxon>Bacteria</taxon>
        <taxon>Bacillati</taxon>
        <taxon>Actinomycetota</taxon>
        <taxon>Actinomycetes</taxon>
        <taxon>Micrococcales</taxon>
        <taxon>Microbacteriaceae</taxon>
        <taxon>Microbacterium</taxon>
    </lineage>
</organism>
<dbReference type="EMBL" id="VRSW01000004">
    <property type="protein sequence ID" value="TXK03446.1"/>
    <property type="molecule type" value="Genomic_DNA"/>
</dbReference>
<accession>A0A5C8HKP6</accession>
<feature type="transmembrane region" description="Helical" evidence="1">
    <location>
        <begin position="31"/>
        <end position="49"/>
    </location>
</feature>
<dbReference type="AlphaFoldDB" id="A0A5C8HKP6"/>
<gene>
    <name evidence="3" type="ORF">FVP60_11225</name>
</gene>
<evidence type="ECO:0000313" key="4">
    <source>
        <dbReference type="Proteomes" id="UP000321196"/>
    </source>
</evidence>
<dbReference type="InterPro" id="IPR025902">
    <property type="entry name" value="LssY-like-C_dom"/>
</dbReference>
<keyword evidence="1" id="KW-0812">Transmembrane</keyword>
<dbReference type="RefSeq" id="WP_147826377.1">
    <property type="nucleotide sequence ID" value="NZ_BAAARG010000001.1"/>
</dbReference>
<proteinExistence type="predicted"/>
<name>A0A5C8HKP6_9MICO</name>
<keyword evidence="4" id="KW-1185">Reference proteome</keyword>
<evidence type="ECO:0000313" key="3">
    <source>
        <dbReference type="EMBL" id="TXK03446.1"/>
    </source>
</evidence>
<feature type="domain" description="LssY-like C-terminal" evidence="2">
    <location>
        <begin position="84"/>
        <end position="134"/>
    </location>
</feature>
<evidence type="ECO:0000256" key="1">
    <source>
        <dbReference type="SAM" id="Phobius"/>
    </source>
</evidence>
<keyword evidence="1" id="KW-0472">Membrane</keyword>
<sequence length="135" mass="15242">MTSTRDDAANHRRFALQMQQPLPTSTIVDRVFFLVATAAAIWLSVIVAMQGFRTPWSLLLFVPVWGILAYLALPRLHKMLSDLYVPDYFFGRTRTPDGLLGDPVNMAVDGTFEQLDEVMTKAGWHRAEEITARST</sequence>
<protein>
    <recommendedName>
        <fullName evidence="2">LssY-like C-terminal domain-containing protein</fullName>
    </recommendedName>
</protein>
<evidence type="ECO:0000259" key="2">
    <source>
        <dbReference type="Pfam" id="PF14067"/>
    </source>
</evidence>
<reference evidence="3 4" key="1">
    <citation type="submission" date="2019-08" db="EMBL/GenBank/DDBJ databases">
        <authorList>
            <person name="Dong K."/>
        </authorList>
    </citation>
    <scope>NUCLEOTIDE SEQUENCE [LARGE SCALE GENOMIC DNA]</scope>
    <source>
        <strain evidence="3 4">M4-8</strain>
    </source>
</reference>
<comment type="caution">
    <text evidence="3">The sequence shown here is derived from an EMBL/GenBank/DDBJ whole genome shotgun (WGS) entry which is preliminary data.</text>
</comment>
<keyword evidence="1" id="KW-1133">Transmembrane helix</keyword>
<dbReference type="Proteomes" id="UP000321196">
    <property type="component" value="Unassembled WGS sequence"/>
</dbReference>
<dbReference type="Pfam" id="PF14067">
    <property type="entry name" value="LssY_C"/>
    <property type="match status" value="1"/>
</dbReference>
<dbReference type="OrthoDB" id="3725455at2"/>